<sequence length="134" mass="15616">MEIIKYYGSDTEKKEFINHDNEPLIATIAHDGSHAVVSLLDEGCEHHLLLAKALDRHDIDKYFKIIFDDEGADWTFVCPPDYKGITNKEKRIAQFYNNGINVITDFLHEIGYEVPINIPKRYQRHFNYMTNADL</sequence>
<protein>
    <submittedName>
        <fullName evidence="1">Uncharacterized protein</fullName>
    </submittedName>
</protein>
<reference evidence="1" key="2">
    <citation type="journal article" date="2021" name="PeerJ">
        <title>Extensive microbial diversity within the chicken gut microbiome revealed by metagenomics and culture.</title>
        <authorList>
            <person name="Gilroy R."/>
            <person name="Ravi A."/>
            <person name="Getino M."/>
            <person name="Pursley I."/>
            <person name="Horton D.L."/>
            <person name="Alikhan N.F."/>
            <person name="Baker D."/>
            <person name="Gharbi K."/>
            <person name="Hall N."/>
            <person name="Watson M."/>
            <person name="Adriaenssens E.M."/>
            <person name="Foster-Nyarko E."/>
            <person name="Jarju S."/>
            <person name="Secka A."/>
            <person name="Antonio M."/>
            <person name="Oren A."/>
            <person name="Chaudhuri R.R."/>
            <person name="La Ragione R."/>
            <person name="Hildebrand F."/>
            <person name="Pallen M.J."/>
        </authorList>
    </citation>
    <scope>NUCLEOTIDE SEQUENCE</scope>
    <source>
        <strain evidence="1">USAMLcec3-3695</strain>
    </source>
</reference>
<comment type="caution">
    <text evidence="1">The sequence shown here is derived from an EMBL/GenBank/DDBJ whole genome shotgun (WGS) entry which is preliminary data.</text>
</comment>
<gene>
    <name evidence="1" type="ORF">IAA61_11060</name>
</gene>
<evidence type="ECO:0000313" key="1">
    <source>
        <dbReference type="EMBL" id="HIU58332.1"/>
    </source>
</evidence>
<dbReference type="Proteomes" id="UP000824109">
    <property type="component" value="Unassembled WGS sequence"/>
</dbReference>
<name>A0A9D1ME19_9FIRM</name>
<dbReference type="AlphaFoldDB" id="A0A9D1ME19"/>
<dbReference type="EMBL" id="DVNB01000112">
    <property type="protein sequence ID" value="HIU58332.1"/>
    <property type="molecule type" value="Genomic_DNA"/>
</dbReference>
<evidence type="ECO:0000313" key="2">
    <source>
        <dbReference type="Proteomes" id="UP000824109"/>
    </source>
</evidence>
<proteinExistence type="predicted"/>
<organism evidence="1 2">
    <name type="scientific">Candidatus Ornithomonoglobus merdipullorum</name>
    <dbReference type="NCBI Taxonomy" id="2840895"/>
    <lineage>
        <taxon>Bacteria</taxon>
        <taxon>Bacillati</taxon>
        <taxon>Bacillota</taxon>
        <taxon>Clostridia</taxon>
        <taxon>Candidatus Ornithomonoglobus</taxon>
    </lineage>
</organism>
<accession>A0A9D1ME19</accession>
<reference evidence="1" key="1">
    <citation type="submission" date="2020-10" db="EMBL/GenBank/DDBJ databases">
        <authorList>
            <person name="Gilroy R."/>
        </authorList>
    </citation>
    <scope>NUCLEOTIDE SEQUENCE</scope>
    <source>
        <strain evidence="1">USAMLcec3-3695</strain>
    </source>
</reference>